<protein>
    <submittedName>
        <fullName evidence="1">Uncharacterized protein</fullName>
    </submittedName>
</protein>
<keyword evidence="2" id="KW-1185">Reference proteome</keyword>
<sequence>MGQSTPGDMFRGSLLGVSSGLIPRPNCTVASPLSRGTCKAARHPLPIGATHAAHFAGCGCIAAAQRLPPFIHPSIHPGPRLASPCTHRDKPAHPPVRPSIHPALEQFATTHQTTIAGRARGPPPFRAGAPRSTPLATVDHVTHRCLLSTHFHIPTCTTHFIRAYTSACMHTSSPMSG</sequence>
<dbReference type="AlphaFoldDB" id="W6YQ92"/>
<evidence type="ECO:0000313" key="1">
    <source>
        <dbReference type="EMBL" id="EUC37634.1"/>
    </source>
</evidence>
<name>W6YQ92_COCC2</name>
<accession>W6YQ92</accession>
<dbReference type="Proteomes" id="UP000053841">
    <property type="component" value="Unassembled WGS sequence"/>
</dbReference>
<proteinExistence type="predicted"/>
<dbReference type="KEGG" id="bze:COCCADRAFT_33160"/>
<evidence type="ECO:0000313" key="2">
    <source>
        <dbReference type="Proteomes" id="UP000053841"/>
    </source>
</evidence>
<dbReference type="RefSeq" id="XP_007708061.1">
    <property type="nucleotide sequence ID" value="XM_007709871.1"/>
</dbReference>
<dbReference type="GeneID" id="19147427"/>
<organism evidence="1 2">
    <name type="scientific">Cochliobolus carbonum (strain 26-R-13)</name>
    <name type="common">Maize leaf spot fungus</name>
    <name type="synonym">Bipolaris zeicola</name>
    <dbReference type="NCBI Taxonomy" id="930089"/>
    <lineage>
        <taxon>Eukaryota</taxon>
        <taxon>Fungi</taxon>
        <taxon>Dikarya</taxon>
        <taxon>Ascomycota</taxon>
        <taxon>Pezizomycotina</taxon>
        <taxon>Dothideomycetes</taxon>
        <taxon>Pleosporomycetidae</taxon>
        <taxon>Pleosporales</taxon>
        <taxon>Pleosporineae</taxon>
        <taxon>Pleosporaceae</taxon>
        <taxon>Bipolaris</taxon>
    </lineage>
</organism>
<dbReference type="OrthoDB" id="3694210at2759"/>
<dbReference type="EMBL" id="KI964549">
    <property type="protein sequence ID" value="EUC37634.1"/>
    <property type="molecule type" value="Genomic_DNA"/>
</dbReference>
<dbReference type="HOGENOM" id="CLU_1758631_0_0_1"/>
<reference evidence="1 2" key="1">
    <citation type="journal article" date="2013" name="PLoS Genet.">
        <title>Comparative genome structure, secondary metabolite, and effector coding capacity across Cochliobolus pathogens.</title>
        <authorList>
            <person name="Condon B.J."/>
            <person name="Leng Y."/>
            <person name="Wu D."/>
            <person name="Bushley K.E."/>
            <person name="Ohm R.A."/>
            <person name="Otillar R."/>
            <person name="Martin J."/>
            <person name="Schackwitz W."/>
            <person name="Grimwood J."/>
            <person name="MohdZainudin N."/>
            <person name="Xue C."/>
            <person name="Wang R."/>
            <person name="Manning V.A."/>
            <person name="Dhillon B."/>
            <person name="Tu Z.J."/>
            <person name="Steffenson B.J."/>
            <person name="Salamov A."/>
            <person name="Sun H."/>
            <person name="Lowry S."/>
            <person name="LaButti K."/>
            <person name="Han J."/>
            <person name="Copeland A."/>
            <person name="Lindquist E."/>
            <person name="Barry K."/>
            <person name="Schmutz J."/>
            <person name="Baker S.E."/>
            <person name="Ciuffetti L.M."/>
            <person name="Grigoriev I.V."/>
            <person name="Zhong S."/>
            <person name="Turgeon B.G."/>
        </authorList>
    </citation>
    <scope>NUCLEOTIDE SEQUENCE [LARGE SCALE GENOMIC DNA]</scope>
    <source>
        <strain evidence="1 2">26-R-13</strain>
    </source>
</reference>
<gene>
    <name evidence="1" type="ORF">COCCADRAFT_33160</name>
</gene>